<comment type="caution">
    <text evidence="3">The sequence shown here is derived from an EMBL/GenBank/DDBJ whole genome shotgun (WGS) entry which is preliminary data.</text>
</comment>
<dbReference type="EMBL" id="QZWG01000008">
    <property type="protein sequence ID" value="RZB96894.1"/>
    <property type="molecule type" value="Genomic_DNA"/>
</dbReference>
<keyword evidence="4" id="KW-1185">Reference proteome</keyword>
<dbReference type="PANTHER" id="PTHR13650">
    <property type="entry name" value="SPATACSIN"/>
    <property type="match status" value="1"/>
</dbReference>
<evidence type="ECO:0000256" key="1">
    <source>
        <dbReference type="SAM" id="MobiDB-lite"/>
    </source>
</evidence>
<protein>
    <submittedName>
        <fullName evidence="3">Protein isoform B</fullName>
    </submittedName>
</protein>
<dbReference type="InterPro" id="IPR028107">
    <property type="entry name" value="Spatacsin_C_dom"/>
</dbReference>
<evidence type="ECO:0000313" key="3">
    <source>
        <dbReference type="EMBL" id="RZB96894.1"/>
    </source>
</evidence>
<evidence type="ECO:0000313" key="4">
    <source>
        <dbReference type="Proteomes" id="UP000289340"/>
    </source>
</evidence>
<sequence>MDFSLGSEDPPILKLHKWDLSEAQIGLSDFREAFLSPTREILLLHSYEREALLLPLSKGELHSGGAEGGYDYDDNHNPGSANVSSEASTRPSESVLVNDSPCTSGSDVDIDTDLVGIKCSKSNSLPYISDVNSLAWARCEDGYDQHKDALFREVLFVSGRCGVTVHAFLKLTKTKGMVQPMLEGNFRQGRWVEWGPVAALSSDFSHGVSGDQNVNLTGDGGVESLRGSATKRYLESFFTKVETTVSDGILLTKFPENNEFPCLTEVVSFSIFDGSLSLDHLLKEKTVQSKENWQEPVDSARDASDRSSLSFCGADTKLDCFSSVFGVVINGFYECRRVFSGASNCLVGFFLTLMHHVSVNISHEDQRGRSRDLLLVAKLDNWGIRWVSMVKLDERINTVQSVEWMDFQFSDNLLVCLNSSGLIVLYSAMSGEYVTHLNVLQACGLNPHFNLQGLEKLYSHDNIYAKQECSINDNMSDQQSDSFRGSFKRLVVASHSSLLAVVDECGVIYVISLGEYIPDKIYSSEKLLPYCQQFVQGMLVGWEVGGSDIDRQAVYSNLSGHFRSNDLNIKHGNVALSDKAVAGNALQKINGCTFKEKGDLFGSYSSGFSATSKVNNGHTFLGYDVKLPVMRKIFLPNFRVCEDDSICFSPLGITIFSKKKCVKNQNSSQLIHFNLEVKLEVHDDNFLDSVYDVYHFDGKDVIGEAIGCTFQGCFYIVRDGGLSVYIPSISILSNFLPVEYIGYRQSSKDMEISVLLKDNLEIKEPIKRFSPWKVEILDRVLLYEGTEMADQLFLKNGWDIKVSRIRQLQIALDYLKFYEIERSLEMLVDVDLAEEGILRLLFAAVYLIFNKGGNDSETPAASRNYWNFLMPTLDEETGIRLLALAACFATKMLHKYGLLQHKKDTCIAEGFNKMGLLSLPPIEPVKLQTEVDFAQKLCEIAHFLEIIRNLQCRHRSIFQRASQGLADRGEESSLISTDMLQEESQLSILPSDLESLDVLNQHELSFPRPGSNNNENLALVPVDSESHLVSDEFGYISHLTPLGGILGKKVLPVENPREMMARWKVDNLDLKTVVRDALLSGRLPLAVLHLHQMNDFVADKEPHDTFTEVRDIGRAVAYELFLKGETELAVATLQRLGENVESYLKQLLFGTVRRSLRIQIAEEMKRYGYLGPYEWKILDDMSLIESLYPSSSFWKSYNHRLKEISIAPDSVLPVENKLRLLHNHSFDSHVIECGEIDGIVFDAWIDISESSSALEVDEDDAHVGYWAAAAVWFDAWDQRTVDRMILNQSVHSDNSILWESQLEYHVCRNHWKEVFRLLNLMPAYVLSAGSLQLNLDLVEPASSLGCNMNMKSSNYGNFLCSFEELDSVCMEVPNVQMYRFSPDICSGWMRMLVEEKLAKRFIFFKEYWEGTLEMIALLARSGFISGRDKVCLEDDLTKTSSVRDGAVQALHKIFVHHCAQNNLPNLLDLYLDHHSLVLDNDSLYALQETAVDCEWARWLLLSRVKGCEYEASLANARSIMSRNLVPRSDLSVLELDEIIRTVDDIAEGGGEMAALATLMHAAVPIQSCLNSGGVNRHSNSSAQCTLENLRPTLQKFPTLWRTLIGACLGQDTMALLVPKAKTALSDYLNWRDDIFFSTSHDTSLLQMLPCWFPKPIRRLIQLYVQGPLGCQSFSGFPTGETLLHRDIDLFINADVHAEINAISWEATVQRHIEEELYGPLLEENGFGLEHLLHRGRALAAFNQILGHRVQNLKSEEESSTSAHGQTNIQSDVQTLLSAVEQSEETLLSSVLPVAIMHFEDSMLVASCAFLLELCGLSANKMRIDIAVLKRISLFYKSSENNENLWQLSPKGSVFHAISHEGDVTESLARALADEYLHKDSPATATETVSKQASRALILVLHHLEKASLPQLVDGKTYGSWLLSGNGDGNELRSQRKAASQHWTLVTNFCRLHQLPLSTKYLAALARDNDWIEFLSEAQIGGYSFDTVVQVASKEFSDPRLRLHMLTVLRGMQSKKKASTALFLDTLEKGSETTFPDENMCVPVELFQILAECEKQKCPGEALLRKAKELSWSILAMVASCFLDVSPLSCLTVWLEITAARETSSIKVNDIASQIADNVGAAVNATNALPVGDRVLTFHYNRQSPKRRRLITLVSLDSSASAISDICSSSISEEIFDSKGKTMENDRKIEHFGCINVPSDSHEGPASLSKMVAVLCEQQLFLPLLRAFEMFLPSCPLLPFIRALQAFSQMRLSEASAHLGSFSARIKEEPFYLQANVGREAQIGASWISSTASTAADAVLSTCASPYEKRCLLQLLAATDFGDGGHTAAHYRRVYWKINLAEPLLRKDNELHLGDEISDDASLLSALENNRHWEQARNWAKQLEPNGAPWKSAMHHVTESQAESMVAEWKEFLWDVPEERVALWSHCHTLFIRYSFPSLQAGLFFLKHAEAVEKDLPARELHELLLLSLQWLSGMISLSNLVCPLQLLREIETKVWLLAVESETQVKSEGDFNFTFSTRESGIKNDPSIIDRTASIIAKMDNHINTMRSRIVEKYESRENNQIPHKNQVMDAGLSTTFGGNTKTKRRAKGYMAPRRPPLESADKSADTDDGSSTNSLKNEFQLQEENVKVEMSFSRWEERVGAAELERAVLSLLEFGQIAAAKQLQYKFSPGQIPSEFRLVDAALKLAAISTPPSNVSVPMLDEEVRSVMHSYGIMNDKHYVDPLQVLESLVTIFIEGNGRGLCKRIIAVIKAANTLGLSFSEAFNKQPTELLQLLSLKAQDSFEEANFLVRTHPMPAASIAQILAESFLKGVLAAHRGGYMDSQKEEGPAPLLWRFSDFLKWAELCPSEPEIGHALMRLVITGQEIPHACEVELLILSHHFYKSSSCLDGVDVLVALATTRVDAYVLEGDFPCLARLITGVGNFYALNFIFGILIENGQLDLLLQKYSAAADTNTGTAEAVRGFRMAVLTSLKHFNPNDLDAFAMVYNHFDMKHETAALLESRAEQSCEQWFRCYNKDQNEDLLDSMRYFIEAAEVHSSIDAGNKTRKDCAQASLLSLQIRMPDFQWLYRSETNARRALVEQSRFQEALIVAEAYNLNQPSEWALVLWNQMLKPEVMEEFVAEFVAVLPLQPSMLFDLARFYRAEVAARGDQSHFSVWLTGGGLPAEWAKYLGRSFRCLLKRTRDLKLRTQLATVATGFGDVIDACTEEMDKVPDNAAPLVLRKGHGGAYLPLM</sequence>
<evidence type="ECO:0000259" key="2">
    <source>
        <dbReference type="Pfam" id="PF14649"/>
    </source>
</evidence>
<name>A0A445JEP1_GLYSO</name>
<feature type="domain" description="Spatacsin C-terminal" evidence="2">
    <location>
        <begin position="2852"/>
        <end position="3143"/>
    </location>
</feature>
<accession>A0A445JEP1</accession>
<dbReference type="InterPro" id="IPR028103">
    <property type="entry name" value="Spatacsin"/>
</dbReference>
<feature type="region of interest" description="Disordered" evidence="1">
    <location>
        <begin position="65"/>
        <end position="102"/>
    </location>
</feature>
<feature type="compositionally biased region" description="Polar residues" evidence="1">
    <location>
        <begin position="77"/>
        <end position="102"/>
    </location>
</feature>
<dbReference type="PANTHER" id="PTHR13650:SF0">
    <property type="entry name" value="SPATACSIN"/>
    <property type="match status" value="1"/>
</dbReference>
<feature type="compositionally biased region" description="Polar residues" evidence="1">
    <location>
        <begin position="2610"/>
        <end position="2621"/>
    </location>
</feature>
<organism evidence="3 4">
    <name type="scientific">Glycine soja</name>
    <name type="common">Wild soybean</name>
    <dbReference type="NCBI Taxonomy" id="3848"/>
    <lineage>
        <taxon>Eukaryota</taxon>
        <taxon>Viridiplantae</taxon>
        <taxon>Streptophyta</taxon>
        <taxon>Embryophyta</taxon>
        <taxon>Tracheophyta</taxon>
        <taxon>Spermatophyta</taxon>
        <taxon>Magnoliopsida</taxon>
        <taxon>eudicotyledons</taxon>
        <taxon>Gunneridae</taxon>
        <taxon>Pentapetalae</taxon>
        <taxon>rosids</taxon>
        <taxon>fabids</taxon>
        <taxon>Fabales</taxon>
        <taxon>Fabaceae</taxon>
        <taxon>Papilionoideae</taxon>
        <taxon>50 kb inversion clade</taxon>
        <taxon>NPAAA clade</taxon>
        <taxon>indigoferoid/millettioid clade</taxon>
        <taxon>Phaseoleae</taxon>
        <taxon>Glycine</taxon>
        <taxon>Glycine subgen. Soja</taxon>
    </lineage>
</organism>
<feature type="region of interest" description="Disordered" evidence="1">
    <location>
        <begin position="2571"/>
        <end position="2621"/>
    </location>
</feature>
<dbReference type="Proteomes" id="UP000289340">
    <property type="component" value="Chromosome 8"/>
</dbReference>
<dbReference type="GO" id="GO:0005737">
    <property type="term" value="C:cytoplasm"/>
    <property type="evidence" value="ECO:0007669"/>
    <property type="project" value="TreeGrafter"/>
</dbReference>
<feature type="compositionally biased region" description="Basic and acidic residues" evidence="1">
    <location>
        <begin position="2596"/>
        <end position="2606"/>
    </location>
</feature>
<dbReference type="Pfam" id="PF14649">
    <property type="entry name" value="Spatacsin_C"/>
    <property type="match status" value="1"/>
</dbReference>
<proteinExistence type="predicted"/>
<gene>
    <name evidence="3" type="ORF">D0Y65_020546</name>
</gene>
<reference evidence="3 4" key="1">
    <citation type="submission" date="2018-09" db="EMBL/GenBank/DDBJ databases">
        <title>A high-quality reference genome of wild soybean provides a powerful tool to mine soybean genomes.</title>
        <authorList>
            <person name="Xie M."/>
            <person name="Chung C.Y.L."/>
            <person name="Li M.-W."/>
            <person name="Wong F.-L."/>
            <person name="Chan T.-F."/>
            <person name="Lam H.-M."/>
        </authorList>
    </citation>
    <scope>NUCLEOTIDE SEQUENCE [LARGE SCALE GENOMIC DNA]</scope>
    <source>
        <strain evidence="4">cv. W05</strain>
        <tissue evidence="3">Hypocotyl of etiolated seedlings</tissue>
    </source>
</reference>